<organism evidence="2 3">
    <name type="scientific">Mugilogobius chulae</name>
    <name type="common">yellowstripe goby</name>
    <dbReference type="NCBI Taxonomy" id="88201"/>
    <lineage>
        <taxon>Eukaryota</taxon>
        <taxon>Metazoa</taxon>
        <taxon>Chordata</taxon>
        <taxon>Craniata</taxon>
        <taxon>Vertebrata</taxon>
        <taxon>Euteleostomi</taxon>
        <taxon>Actinopterygii</taxon>
        <taxon>Neopterygii</taxon>
        <taxon>Teleostei</taxon>
        <taxon>Neoteleostei</taxon>
        <taxon>Acanthomorphata</taxon>
        <taxon>Gobiaria</taxon>
        <taxon>Gobiiformes</taxon>
        <taxon>Gobioidei</taxon>
        <taxon>Gobiidae</taxon>
        <taxon>Gobionellinae</taxon>
        <taxon>Mugilogobius</taxon>
    </lineage>
</organism>
<keyword evidence="3" id="KW-1185">Reference proteome</keyword>
<accession>A0AAW0MNL4</accession>
<dbReference type="Proteomes" id="UP001460270">
    <property type="component" value="Unassembled WGS sequence"/>
</dbReference>
<sequence>RSSVFFSRPGGLQFIASSAWRPLPPTEQHRGPSGSQTLSSARPGFCRGFQKD</sequence>
<name>A0AAW0MNL4_9GOBI</name>
<protein>
    <submittedName>
        <fullName evidence="2">Uncharacterized protein</fullName>
    </submittedName>
</protein>
<gene>
    <name evidence="2" type="ORF">WMY93_033533</name>
</gene>
<evidence type="ECO:0000313" key="2">
    <source>
        <dbReference type="EMBL" id="KAK7879802.1"/>
    </source>
</evidence>
<feature type="non-terminal residue" evidence="2">
    <location>
        <position position="52"/>
    </location>
</feature>
<dbReference type="EMBL" id="JBBPFD010000198">
    <property type="protein sequence ID" value="KAK7879802.1"/>
    <property type="molecule type" value="Genomic_DNA"/>
</dbReference>
<evidence type="ECO:0000313" key="3">
    <source>
        <dbReference type="Proteomes" id="UP001460270"/>
    </source>
</evidence>
<evidence type="ECO:0000256" key="1">
    <source>
        <dbReference type="SAM" id="MobiDB-lite"/>
    </source>
</evidence>
<feature type="non-terminal residue" evidence="2">
    <location>
        <position position="1"/>
    </location>
</feature>
<comment type="caution">
    <text evidence="2">The sequence shown here is derived from an EMBL/GenBank/DDBJ whole genome shotgun (WGS) entry which is preliminary data.</text>
</comment>
<dbReference type="AlphaFoldDB" id="A0AAW0MNL4"/>
<feature type="region of interest" description="Disordered" evidence="1">
    <location>
        <begin position="17"/>
        <end position="52"/>
    </location>
</feature>
<proteinExistence type="predicted"/>
<reference evidence="3" key="1">
    <citation type="submission" date="2024-04" db="EMBL/GenBank/DDBJ databases">
        <title>Salinicola lusitanus LLJ914,a marine bacterium isolated from the Okinawa Trough.</title>
        <authorList>
            <person name="Li J."/>
        </authorList>
    </citation>
    <scope>NUCLEOTIDE SEQUENCE [LARGE SCALE GENOMIC DNA]</scope>
</reference>